<dbReference type="PANTHER" id="PTHR33406:SF12">
    <property type="entry name" value="BLR2997 PROTEIN"/>
    <property type="match status" value="1"/>
</dbReference>
<dbReference type="InterPro" id="IPR004869">
    <property type="entry name" value="MMPL_dom"/>
</dbReference>
<dbReference type="EMBL" id="CP013118">
    <property type="protein sequence ID" value="ALO15649.1"/>
    <property type="molecule type" value="Genomic_DNA"/>
</dbReference>
<feature type="transmembrane region" description="Helical" evidence="6">
    <location>
        <begin position="316"/>
        <end position="341"/>
    </location>
</feature>
<name>A0A0S2I041_9BACT</name>
<evidence type="ECO:0000313" key="9">
    <source>
        <dbReference type="Proteomes" id="UP000064893"/>
    </source>
</evidence>
<dbReference type="KEGG" id="blq:L21SP5_02010"/>
<dbReference type="PATRIC" id="fig|1307839.3.peg.2125"/>
<organism evidence="8 9">
    <name type="scientific">Salinivirga cyanobacteriivorans</name>
    <dbReference type="NCBI Taxonomy" id="1307839"/>
    <lineage>
        <taxon>Bacteria</taxon>
        <taxon>Pseudomonadati</taxon>
        <taxon>Bacteroidota</taxon>
        <taxon>Bacteroidia</taxon>
        <taxon>Bacteroidales</taxon>
        <taxon>Salinivirgaceae</taxon>
        <taxon>Salinivirga</taxon>
    </lineage>
</organism>
<comment type="subcellular location">
    <subcellularLocation>
        <location evidence="1">Cell membrane</location>
        <topology evidence="1">Multi-pass membrane protein</topology>
    </subcellularLocation>
</comment>
<sequence>MWVNIARIILRNRVAFLIAIALFTAFMAYKGKDAKMTYKYAQMLPHDDTTNQEHLYFKDIFGEGANVFIIGVQDSAFFELNKFNDWQKLSREVKNIRGITEVVSVGQVVNIKASRREQKFVSKRVFPDTIKSQKELDSLAQELHKLPFYKNLMYVDSTHTYLMAITLGQEVLNSKERVTIVDSIHAQAKKFAKKYDLPLEYSGLPYVRTEISKKIKAELGMFVILAFIVTAIILYLFFRSFKVVFFSLLVVAIGAVWSFGFLALFNFEITILTGMIPPLLIVIGVPNSIFLLNKYHAEYKKHGNKIKALQRVINKIGNAIFLTNLTTASGFATFILTTSAILVEFGILASINILGVFFLAITMIPIVFSFLPPPRRRHVRHLDNKLVKRFIDTLVHITEKHRPKVYITTGVVLVLIVIGVSQMHTTGYMIDDIPHNDPMYRDLEFFQEEFGGIIPFEIMIDTREKNGVLDLDNLRRIDTLQERLAEYSEFSKSMSVADAAMFLRQAYRGGDPRRYKLMVERERVRIARYLRNADESDSLINSFIDTARQITRISMNVKDVGTEKMEKLKSKIRNEVDSVFSPDDYDVIITGSSVIYSKGTRYLIRNLFISLAIAIVLIAVFMAFMFYSWRMVVISLIPNFIPLLMTAAIMGFFGIPIKVSTILIFSIAFGISVDDTIHFLAKYRQELNAFDWNISKAVTTAIRETGVSMMYTSVILFFGFSIFSASGFGGTQALGILVSLTLLFAMFSNLLLLPTLLLTLEKMITTRAFREPLIHIYDEDEEIELEDLKVNGSQITKNTE</sequence>
<feature type="transmembrane region" description="Helical" evidence="6">
    <location>
        <begin position="709"/>
        <end position="728"/>
    </location>
</feature>
<evidence type="ECO:0000313" key="8">
    <source>
        <dbReference type="EMBL" id="ALO15649.1"/>
    </source>
</evidence>
<keyword evidence="5 6" id="KW-0472">Membrane</keyword>
<dbReference type="SUPFAM" id="SSF82866">
    <property type="entry name" value="Multidrug efflux transporter AcrB transmembrane domain"/>
    <property type="match status" value="2"/>
</dbReference>
<feature type="transmembrane region" description="Helical" evidence="6">
    <location>
        <begin position="219"/>
        <end position="238"/>
    </location>
</feature>
<dbReference type="Gene3D" id="1.20.1640.10">
    <property type="entry name" value="Multidrug efflux transporter AcrB transmembrane domain"/>
    <property type="match status" value="2"/>
</dbReference>
<evidence type="ECO:0000256" key="1">
    <source>
        <dbReference type="ARBA" id="ARBA00004651"/>
    </source>
</evidence>
<keyword evidence="9" id="KW-1185">Reference proteome</keyword>
<accession>A0A0S2I041</accession>
<dbReference type="PROSITE" id="PS50156">
    <property type="entry name" value="SSD"/>
    <property type="match status" value="2"/>
</dbReference>
<evidence type="ECO:0000256" key="3">
    <source>
        <dbReference type="ARBA" id="ARBA00022692"/>
    </source>
</evidence>
<feature type="domain" description="SSD" evidence="7">
    <location>
        <begin position="247"/>
        <end position="370"/>
    </location>
</feature>
<feature type="transmembrane region" description="Helical" evidence="6">
    <location>
        <begin position="347"/>
        <end position="371"/>
    </location>
</feature>
<keyword evidence="4 6" id="KW-1133">Transmembrane helix</keyword>
<feature type="transmembrane region" description="Helical" evidence="6">
    <location>
        <begin position="245"/>
        <end position="265"/>
    </location>
</feature>
<feature type="transmembrane region" description="Helical" evidence="6">
    <location>
        <begin position="607"/>
        <end position="629"/>
    </location>
</feature>
<dbReference type="InterPro" id="IPR000731">
    <property type="entry name" value="SSD"/>
</dbReference>
<reference evidence="8 9" key="1">
    <citation type="submission" date="2015-11" db="EMBL/GenBank/DDBJ databases">
        <title>Description and complete genome sequence of a novel strain predominating in hypersaline microbial mats and representing a new family of the Bacteriodetes phylum.</title>
        <authorList>
            <person name="Spring S."/>
            <person name="Bunk B."/>
            <person name="Sproer C."/>
            <person name="Klenk H.-P."/>
        </authorList>
    </citation>
    <scope>NUCLEOTIDE SEQUENCE [LARGE SCALE GENOMIC DNA]</scope>
    <source>
        <strain evidence="8 9">L21-Spi-D4</strain>
    </source>
</reference>
<dbReference type="InterPro" id="IPR050545">
    <property type="entry name" value="Mycobact_MmpL"/>
</dbReference>
<evidence type="ECO:0000256" key="4">
    <source>
        <dbReference type="ARBA" id="ARBA00022989"/>
    </source>
</evidence>
<evidence type="ECO:0000256" key="2">
    <source>
        <dbReference type="ARBA" id="ARBA00022475"/>
    </source>
</evidence>
<dbReference type="RefSeq" id="WP_057953088.1">
    <property type="nucleotide sequence ID" value="NZ_CP013118.1"/>
</dbReference>
<keyword evidence="3 6" id="KW-0812">Transmembrane</keyword>
<dbReference type="Pfam" id="PF03176">
    <property type="entry name" value="MMPL"/>
    <property type="match status" value="2"/>
</dbReference>
<dbReference type="GO" id="GO:0005886">
    <property type="term" value="C:plasma membrane"/>
    <property type="evidence" value="ECO:0007669"/>
    <property type="project" value="UniProtKB-SubCell"/>
</dbReference>
<protein>
    <submittedName>
        <fullName evidence="8">Membrane transport protein mmpL8</fullName>
    </submittedName>
</protein>
<evidence type="ECO:0000256" key="5">
    <source>
        <dbReference type="ARBA" id="ARBA00023136"/>
    </source>
</evidence>
<dbReference type="AlphaFoldDB" id="A0A0S2I041"/>
<keyword evidence="2" id="KW-1003">Cell membrane</keyword>
<proteinExistence type="predicted"/>
<feature type="domain" description="SSD" evidence="7">
    <location>
        <begin position="631"/>
        <end position="759"/>
    </location>
</feature>
<evidence type="ECO:0000256" key="6">
    <source>
        <dbReference type="SAM" id="Phobius"/>
    </source>
</evidence>
<dbReference type="Proteomes" id="UP000064893">
    <property type="component" value="Chromosome"/>
</dbReference>
<dbReference type="PANTHER" id="PTHR33406">
    <property type="entry name" value="MEMBRANE PROTEIN MJ1562-RELATED"/>
    <property type="match status" value="1"/>
</dbReference>
<feature type="transmembrane region" description="Helical" evidence="6">
    <location>
        <begin position="271"/>
        <end position="295"/>
    </location>
</feature>
<dbReference type="STRING" id="1307839.L21SP5_02010"/>
<feature type="transmembrane region" description="Helical" evidence="6">
    <location>
        <begin position="734"/>
        <end position="760"/>
    </location>
</feature>
<gene>
    <name evidence="8" type="primary">mmpL8</name>
    <name evidence="8" type="ORF">L21SP5_02010</name>
</gene>
<dbReference type="OrthoDB" id="9805018at2"/>
<evidence type="ECO:0000259" key="7">
    <source>
        <dbReference type="PROSITE" id="PS50156"/>
    </source>
</evidence>